<sequence>MTKNVLFIMCDQLRWDYLSCAGHAGIETPHIDALAKRGVRFDRAYVQSTICGPSRMSFYTGRYVSSHGSTWNSIPLKVGEMTLGDHLRPLGVRTALCGKTHMAADAEGMKRLGLAPDSTIGALVSECGFEPYERDDGLHPDGKYGRRNKNYDQYMKDRGWADENPWDSVANSGEDADGNILSGWFLDNSDLKARVADEDSETPYITRRAMDFIREAGDTPWCLHLSYIKPHWPYIVPAPYHDMYPPETHSPVLRSDVEKDDPHPVFGAFMEERVSKAFTNETTRTKVIGAYMGLIKQIDDQMGELMAFLKAQGLTDDTMIVFTSDHGDYLGDHWMGEKELFHDPSARIPLIVVDPSREADATRGTVSEALVEAIDVVPTILDYFGGAEVPHIIEGKSLRPLMQGNCESLHDFVISEYDYSFRQARRRLGVSVADAKLTMLFDGRWKYVFAEGFRPMLFDLRSDPDEFHDLGDNPDYAQECDRLQALFFQWTRRISQRTTMSDAEIEKRGVDLNEAKAGILIGFPTEADLSDALAANKAQQKVSK</sequence>
<reference evidence="4" key="1">
    <citation type="journal article" date="2014" name="Int. J. Syst. Evol. Microbiol.">
        <title>Complete genome of a new Firmicutes species belonging to the dominant human colonic microbiota ('Ruminococcus bicirculans') reveals two chromosomes and a selective capacity to utilize plant glucans.</title>
        <authorList>
            <consortium name="NISC Comparative Sequencing Program"/>
            <person name="Wegmann U."/>
            <person name="Louis P."/>
            <person name="Goesmann A."/>
            <person name="Henrissat B."/>
            <person name="Duncan S.H."/>
            <person name="Flint H.J."/>
        </authorList>
    </citation>
    <scope>NUCLEOTIDE SEQUENCE</scope>
    <source>
        <strain evidence="4">NBRC 109915</strain>
    </source>
</reference>
<gene>
    <name evidence="4" type="ORF">GCM10007927_32350</name>
</gene>
<keyword evidence="5" id="KW-1185">Reference proteome</keyword>
<evidence type="ECO:0000313" key="5">
    <source>
        <dbReference type="Proteomes" id="UP001161388"/>
    </source>
</evidence>
<feature type="domain" description="Sulfatase N-terminal" evidence="3">
    <location>
        <begin position="3"/>
        <end position="385"/>
    </location>
</feature>
<accession>A0ABQ5VNC9</accession>
<evidence type="ECO:0000256" key="2">
    <source>
        <dbReference type="ARBA" id="ARBA00022801"/>
    </source>
</evidence>
<evidence type="ECO:0000259" key="3">
    <source>
        <dbReference type="Pfam" id="PF00884"/>
    </source>
</evidence>
<dbReference type="SUPFAM" id="SSF53649">
    <property type="entry name" value="Alkaline phosphatase-like"/>
    <property type="match status" value="1"/>
</dbReference>
<dbReference type="PANTHER" id="PTHR45953">
    <property type="entry name" value="IDURONATE 2-SULFATASE"/>
    <property type="match status" value="1"/>
</dbReference>
<comment type="caution">
    <text evidence="4">The sequence shown here is derived from an EMBL/GenBank/DDBJ whole genome shotgun (WGS) entry which is preliminary data.</text>
</comment>
<dbReference type="Pfam" id="PF00884">
    <property type="entry name" value="Sulfatase"/>
    <property type="match status" value="1"/>
</dbReference>
<dbReference type="RefSeq" id="WP_284374851.1">
    <property type="nucleotide sequence ID" value="NZ_BSNL01000001.1"/>
</dbReference>
<dbReference type="EMBL" id="BSNL01000001">
    <property type="protein sequence ID" value="GLQ28432.1"/>
    <property type="molecule type" value="Genomic_DNA"/>
</dbReference>
<dbReference type="GO" id="GO:0016787">
    <property type="term" value="F:hydrolase activity"/>
    <property type="evidence" value="ECO:0007669"/>
    <property type="project" value="UniProtKB-KW"/>
</dbReference>
<dbReference type="InterPro" id="IPR017850">
    <property type="entry name" value="Alkaline_phosphatase_core_sf"/>
</dbReference>
<dbReference type="PANTHER" id="PTHR45953:SF1">
    <property type="entry name" value="IDURONATE 2-SULFATASE"/>
    <property type="match status" value="1"/>
</dbReference>
<dbReference type="Gene3D" id="3.40.720.10">
    <property type="entry name" value="Alkaline Phosphatase, subunit A"/>
    <property type="match status" value="1"/>
</dbReference>
<keyword evidence="1" id="KW-0479">Metal-binding</keyword>
<name>A0ABQ5VNC9_9RHOB</name>
<keyword evidence="2 4" id="KW-0378">Hydrolase</keyword>
<dbReference type="Proteomes" id="UP001161388">
    <property type="component" value="Unassembled WGS sequence"/>
</dbReference>
<dbReference type="CDD" id="cd16028">
    <property type="entry name" value="PMH"/>
    <property type="match status" value="1"/>
</dbReference>
<proteinExistence type="predicted"/>
<organism evidence="4 5">
    <name type="scientific">Sulfitobacter pacificus</name>
    <dbReference type="NCBI Taxonomy" id="1499314"/>
    <lineage>
        <taxon>Bacteria</taxon>
        <taxon>Pseudomonadati</taxon>
        <taxon>Pseudomonadota</taxon>
        <taxon>Alphaproteobacteria</taxon>
        <taxon>Rhodobacterales</taxon>
        <taxon>Roseobacteraceae</taxon>
        <taxon>Sulfitobacter</taxon>
    </lineage>
</organism>
<reference evidence="4" key="2">
    <citation type="submission" date="2023-01" db="EMBL/GenBank/DDBJ databases">
        <title>Draft genome sequence of Sulfitobacter pacificus strain NBRC 109915.</title>
        <authorList>
            <person name="Sun Q."/>
            <person name="Mori K."/>
        </authorList>
    </citation>
    <scope>NUCLEOTIDE SEQUENCE</scope>
    <source>
        <strain evidence="4">NBRC 109915</strain>
    </source>
</reference>
<evidence type="ECO:0000313" key="4">
    <source>
        <dbReference type="EMBL" id="GLQ28432.1"/>
    </source>
</evidence>
<evidence type="ECO:0000256" key="1">
    <source>
        <dbReference type="ARBA" id="ARBA00022723"/>
    </source>
</evidence>
<protein>
    <submittedName>
        <fullName evidence="4">Phosphonate monoester hydrolase</fullName>
    </submittedName>
</protein>
<dbReference type="InterPro" id="IPR000917">
    <property type="entry name" value="Sulfatase_N"/>
</dbReference>